<accession>A0A7J4JKH3</accession>
<organism evidence="1 2">
    <name type="scientific">Candidatus Iainarchaeum sp</name>
    <dbReference type="NCBI Taxonomy" id="3101447"/>
    <lineage>
        <taxon>Archaea</taxon>
        <taxon>Candidatus Iainarchaeota</taxon>
        <taxon>Candidatus Iainarchaeia</taxon>
        <taxon>Candidatus Iainarchaeales</taxon>
        <taxon>Candidatus Iainarchaeaceae</taxon>
        <taxon>Candidatus Iainarchaeum</taxon>
    </lineage>
</organism>
<sequence length="70" mass="8004">MTLSIPKPLHEEMKKYPEYKWSEVARKAIQEKIEAARLADDLKAIAQAKKELREGKTVPLETLAEELGLK</sequence>
<dbReference type="AlphaFoldDB" id="A0A7J4JKH3"/>
<comment type="caution">
    <text evidence="1">The sequence shown here is derived from an EMBL/GenBank/DDBJ whole genome shotgun (WGS) entry which is preliminary data.</text>
</comment>
<evidence type="ECO:0000313" key="1">
    <source>
        <dbReference type="EMBL" id="HIH17109.1"/>
    </source>
</evidence>
<dbReference type="Proteomes" id="UP000564964">
    <property type="component" value="Unassembled WGS sequence"/>
</dbReference>
<dbReference type="EMBL" id="DUGH01000165">
    <property type="protein sequence ID" value="HIH17109.1"/>
    <property type="molecule type" value="Genomic_DNA"/>
</dbReference>
<reference evidence="2" key="1">
    <citation type="journal article" date="2020" name="bioRxiv">
        <title>A rank-normalized archaeal taxonomy based on genome phylogeny resolves widespread incomplete and uneven classifications.</title>
        <authorList>
            <person name="Rinke C."/>
            <person name="Chuvochina M."/>
            <person name="Mussig A.J."/>
            <person name="Chaumeil P.-A."/>
            <person name="Waite D.W."/>
            <person name="Whitman W.B."/>
            <person name="Parks D.H."/>
            <person name="Hugenholtz P."/>
        </authorList>
    </citation>
    <scope>NUCLEOTIDE SEQUENCE [LARGE SCALE GENOMIC DNA]</scope>
</reference>
<evidence type="ECO:0008006" key="3">
    <source>
        <dbReference type="Google" id="ProtNLM"/>
    </source>
</evidence>
<name>A0A7J4JKH3_9ARCH</name>
<proteinExistence type="predicted"/>
<protein>
    <recommendedName>
        <fullName evidence="3">CopG family transcriptional regulator</fullName>
    </recommendedName>
</protein>
<gene>
    <name evidence="1" type="ORF">HA252_06925</name>
</gene>
<evidence type="ECO:0000313" key="2">
    <source>
        <dbReference type="Proteomes" id="UP000564964"/>
    </source>
</evidence>